<dbReference type="NCBIfam" id="TIGR02001">
    <property type="entry name" value="gcw_chp"/>
    <property type="match status" value="1"/>
</dbReference>
<sequence>MGTCSKSQVLGWSAALAALLVSNAAEAELSGTLALTSDYDYRGFSQTADDSAVQGSLDYAHESGLYASLWGSSLDWGSDSDAWLELDWVIGYAQELGSTGVTWDVGLLFYQYPDLSSANFLEFYGGLSWSLFSVKLSYSDDFAGVDESGWYADASVGYEFDNGVSLFVYGGYSFGNAFDEDDGGPAFGSPDYWNYGFGAGYSVGDNLYFELKGVGTDLDGIYKIDDGVFDNSFRAIASMTVSFP</sequence>
<reference evidence="2 3" key="1">
    <citation type="submission" date="2024-02" db="EMBL/GenBank/DDBJ databases">
        <title>A novel Wenzhouxiangellaceae bacterium, isolated from coastal sediments.</title>
        <authorList>
            <person name="Du Z.-J."/>
            <person name="Ye Y.-Q."/>
            <person name="Zhang X.-Y."/>
        </authorList>
    </citation>
    <scope>NUCLEOTIDE SEQUENCE [LARGE SCALE GENOMIC DNA]</scope>
    <source>
        <strain evidence="2 3">CH-27</strain>
    </source>
</reference>
<name>A0AAW9RBG9_9GAMM</name>
<keyword evidence="1" id="KW-0732">Signal</keyword>
<dbReference type="InterPro" id="IPR010239">
    <property type="entry name" value="CHP02001"/>
</dbReference>
<organism evidence="2 3">
    <name type="scientific">Elongatibacter sediminis</name>
    <dbReference type="NCBI Taxonomy" id="3119006"/>
    <lineage>
        <taxon>Bacteria</taxon>
        <taxon>Pseudomonadati</taxon>
        <taxon>Pseudomonadota</taxon>
        <taxon>Gammaproteobacteria</taxon>
        <taxon>Chromatiales</taxon>
        <taxon>Wenzhouxiangellaceae</taxon>
        <taxon>Elongatibacter</taxon>
    </lineage>
</organism>
<evidence type="ECO:0000313" key="2">
    <source>
        <dbReference type="EMBL" id="MEJ8567307.1"/>
    </source>
</evidence>
<dbReference type="EMBL" id="JAZHOG010000003">
    <property type="protein sequence ID" value="MEJ8567307.1"/>
    <property type="molecule type" value="Genomic_DNA"/>
</dbReference>
<evidence type="ECO:0000256" key="1">
    <source>
        <dbReference type="SAM" id="SignalP"/>
    </source>
</evidence>
<protein>
    <submittedName>
        <fullName evidence="2">TorF family putative porin</fullName>
    </submittedName>
</protein>
<dbReference type="Pfam" id="PF09694">
    <property type="entry name" value="Gcw_chp"/>
    <property type="match status" value="1"/>
</dbReference>
<accession>A0AAW9RBG9</accession>
<proteinExistence type="predicted"/>
<dbReference type="RefSeq" id="WP_354694620.1">
    <property type="nucleotide sequence ID" value="NZ_JAZHOG010000003.1"/>
</dbReference>
<gene>
    <name evidence="2" type="ORF">V3330_06680</name>
</gene>
<comment type="caution">
    <text evidence="2">The sequence shown here is derived from an EMBL/GenBank/DDBJ whole genome shotgun (WGS) entry which is preliminary data.</text>
</comment>
<dbReference type="Proteomes" id="UP001359886">
    <property type="component" value="Unassembled WGS sequence"/>
</dbReference>
<feature type="chain" id="PRO_5043701495" evidence="1">
    <location>
        <begin position="28"/>
        <end position="244"/>
    </location>
</feature>
<feature type="signal peptide" evidence="1">
    <location>
        <begin position="1"/>
        <end position="27"/>
    </location>
</feature>
<dbReference type="AlphaFoldDB" id="A0AAW9RBG9"/>
<evidence type="ECO:0000313" key="3">
    <source>
        <dbReference type="Proteomes" id="UP001359886"/>
    </source>
</evidence>
<keyword evidence="3" id="KW-1185">Reference proteome</keyword>